<evidence type="ECO:0000313" key="6">
    <source>
        <dbReference type="Proteomes" id="UP001497482"/>
    </source>
</evidence>
<feature type="domain" description="Ig-like" evidence="4">
    <location>
        <begin position="129"/>
        <end position="222"/>
    </location>
</feature>
<feature type="region of interest" description="Disordered" evidence="1">
    <location>
        <begin position="283"/>
        <end position="306"/>
    </location>
</feature>
<dbReference type="AlphaFoldDB" id="A0AAV2LAF9"/>
<dbReference type="InterPro" id="IPR042625">
    <property type="entry name" value="JAM2"/>
</dbReference>
<gene>
    <name evidence="5" type="ORF">KC01_LOCUS26589</name>
</gene>
<evidence type="ECO:0000256" key="1">
    <source>
        <dbReference type="SAM" id="MobiDB-lite"/>
    </source>
</evidence>
<dbReference type="SMART" id="SM00409">
    <property type="entry name" value="IG"/>
    <property type="match status" value="2"/>
</dbReference>
<feature type="transmembrane region" description="Helical" evidence="2">
    <location>
        <begin position="228"/>
        <end position="252"/>
    </location>
</feature>
<evidence type="ECO:0000313" key="5">
    <source>
        <dbReference type="EMBL" id="CAL1598165.1"/>
    </source>
</evidence>
<evidence type="ECO:0000256" key="3">
    <source>
        <dbReference type="SAM" id="SignalP"/>
    </source>
</evidence>
<dbReference type="Pfam" id="PF13927">
    <property type="entry name" value="Ig_3"/>
    <property type="match status" value="2"/>
</dbReference>
<feature type="chain" id="PRO_5043819495" description="Ig-like domain-containing protein" evidence="3">
    <location>
        <begin position="22"/>
        <end position="306"/>
    </location>
</feature>
<dbReference type="SMART" id="SM00408">
    <property type="entry name" value="IGc2"/>
    <property type="match status" value="2"/>
</dbReference>
<keyword evidence="2" id="KW-0812">Transmembrane</keyword>
<keyword evidence="2" id="KW-1133">Transmembrane helix</keyword>
<dbReference type="SUPFAM" id="SSF48726">
    <property type="entry name" value="Immunoglobulin"/>
    <property type="match status" value="2"/>
</dbReference>
<dbReference type="GO" id="GO:0005886">
    <property type="term" value="C:plasma membrane"/>
    <property type="evidence" value="ECO:0007669"/>
    <property type="project" value="TreeGrafter"/>
</dbReference>
<feature type="domain" description="Ig-like" evidence="4">
    <location>
        <begin position="20"/>
        <end position="122"/>
    </location>
</feature>
<keyword evidence="2" id="KW-0472">Membrane</keyword>
<proteinExistence type="predicted"/>
<sequence>MGGPSLCRSIVLLLLLQCCPSACVTVTSNRHKVEVKEFSDAVLSCLYKTERDQNPRIEWKKRGRDVSFVYFDGHFRGPFEGRATIDGATVTLQRVTQDDAGEYRCEISAPLDSVSLGETNITLKVLVPPHTPSCEIPTSAVTGSVVRLQCHDHQSIPPATYSWFKDSHPISSPRHPNDTYVLNSHTGVLEFKSVSKDDSGRYSCLASNGIGTPKMCEAKNMTIEDVNVTAVVVALLVIGLIVAICSCGGVLLHRNGFFSRHRGRSFWITECREASDQTLHRPDDMSNVNYIPPPQEDFKHTQSFML</sequence>
<accession>A0AAV2LAF9</accession>
<protein>
    <recommendedName>
        <fullName evidence="4">Ig-like domain-containing protein</fullName>
    </recommendedName>
</protein>
<organism evidence="5 6">
    <name type="scientific">Knipowitschia caucasica</name>
    <name type="common">Caucasian dwarf goby</name>
    <name type="synonym">Pomatoschistus caucasicus</name>
    <dbReference type="NCBI Taxonomy" id="637954"/>
    <lineage>
        <taxon>Eukaryota</taxon>
        <taxon>Metazoa</taxon>
        <taxon>Chordata</taxon>
        <taxon>Craniata</taxon>
        <taxon>Vertebrata</taxon>
        <taxon>Euteleostomi</taxon>
        <taxon>Actinopterygii</taxon>
        <taxon>Neopterygii</taxon>
        <taxon>Teleostei</taxon>
        <taxon>Neoteleostei</taxon>
        <taxon>Acanthomorphata</taxon>
        <taxon>Gobiaria</taxon>
        <taxon>Gobiiformes</taxon>
        <taxon>Gobioidei</taxon>
        <taxon>Gobiidae</taxon>
        <taxon>Gobiinae</taxon>
        <taxon>Knipowitschia</taxon>
    </lineage>
</organism>
<dbReference type="InterPro" id="IPR003598">
    <property type="entry name" value="Ig_sub2"/>
</dbReference>
<reference evidence="5 6" key="1">
    <citation type="submission" date="2024-04" db="EMBL/GenBank/DDBJ databases">
        <authorList>
            <person name="Waldvogel A.-M."/>
            <person name="Schoenle A."/>
        </authorList>
    </citation>
    <scope>NUCLEOTIDE SEQUENCE [LARGE SCALE GENOMIC DNA]</scope>
</reference>
<keyword evidence="3" id="KW-0732">Signal</keyword>
<dbReference type="PROSITE" id="PS50835">
    <property type="entry name" value="IG_LIKE"/>
    <property type="match status" value="2"/>
</dbReference>
<feature type="signal peptide" evidence="3">
    <location>
        <begin position="1"/>
        <end position="21"/>
    </location>
</feature>
<dbReference type="PANTHER" id="PTHR44663:SF3">
    <property type="entry name" value="JUNCTIONAL ADHESION MOLECULE 2A"/>
    <property type="match status" value="1"/>
</dbReference>
<dbReference type="Proteomes" id="UP001497482">
    <property type="component" value="Chromosome 22"/>
</dbReference>
<dbReference type="PANTHER" id="PTHR44663">
    <property type="entry name" value="JUNCTIONAL ADHESION MOLECULE B"/>
    <property type="match status" value="1"/>
</dbReference>
<dbReference type="InterPro" id="IPR003599">
    <property type="entry name" value="Ig_sub"/>
</dbReference>
<evidence type="ECO:0000256" key="2">
    <source>
        <dbReference type="SAM" id="Phobius"/>
    </source>
</evidence>
<dbReference type="GO" id="GO:0070160">
    <property type="term" value="C:tight junction"/>
    <property type="evidence" value="ECO:0007669"/>
    <property type="project" value="TreeGrafter"/>
</dbReference>
<dbReference type="InterPro" id="IPR036179">
    <property type="entry name" value="Ig-like_dom_sf"/>
</dbReference>
<dbReference type="InterPro" id="IPR007110">
    <property type="entry name" value="Ig-like_dom"/>
</dbReference>
<name>A0AAV2LAF9_KNICA</name>
<dbReference type="GO" id="GO:0007159">
    <property type="term" value="P:leukocyte cell-cell adhesion"/>
    <property type="evidence" value="ECO:0007669"/>
    <property type="project" value="TreeGrafter"/>
</dbReference>
<evidence type="ECO:0000259" key="4">
    <source>
        <dbReference type="PROSITE" id="PS50835"/>
    </source>
</evidence>
<dbReference type="Gene3D" id="2.60.40.10">
    <property type="entry name" value="Immunoglobulins"/>
    <property type="match status" value="2"/>
</dbReference>
<dbReference type="GO" id="GO:0009986">
    <property type="term" value="C:cell surface"/>
    <property type="evidence" value="ECO:0007669"/>
    <property type="project" value="TreeGrafter"/>
</dbReference>
<dbReference type="GO" id="GO:0098636">
    <property type="term" value="C:protein complex involved in cell adhesion"/>
    <property type="evidence" value="ECO:0007669"/>
    <property type="project" value="TreeGrafter"/>
</dbReference>
<dbReference type="EMBL" id="OZ035844">
    <property type="protein sequence ID" value="CAL1598165.1"/>
    <property type="molecule type" value="Genomic_DNA"/>
</dbReference>
<keyword evidence="6" id="KW-1185">Reference proteome</keyword>
<dbReference type="InterPro" id="IPR013783">
    <property type="entry name" value="Ig-like_fold"/>
</dbReference>